<comment type="caution">
    <text evidence="8">The sequence shown here is derived from an EMBL/GenBank/DDBJ whole genome shotgun (WGS) entry which is preliminary data.</text>
</comment>
<comment type="subcellular location">
    <subcellularLocation>
        <location evidence="1">Cell membrane</location>
        <topology evidence="1">Multi-pass membrane protein</topology>
    </subcellularLocation>
</comment>
<feature type="transmembrane region" description="Helical" evidence="6">
    <location>
        <begin position="124"/>
        <end position="150"/>
    </location>
</feature>
<reference evidence="8" key="2">
    <citation type="submission" date="2020-09" db="EMBL/GenBank/DDBJ databases">
        <authorList>
            <person name="Sun Q."/>
            <person name="Ohkuma M."/>
        </authorList>
    </citation>
    <scope>NUCLEOTIDE SEQUENCE</scope>
    <source>
        <strain evidence="8">JCM 4637</strain>
    </source>
</reference>
<gene>
    <name evidence="8" type="ORF">GCM10010334_70680</name>
</gene>
<evidence type="ECO:0000313" key="9">
    <source>
        <dbReference type="Proteomes" id="UP000638353"/>
    </source>
</evidence>
<sequence>MRHLSVRSIRHHFPLFLGTFVSLVLGVTLIGLVCSALGATFGIAQPSGRPSVTLPDGEGREHTVSGGAVDLGGIQTVLVMTAVVCLFLTVFVISGTCALSIALRRRELGLLRLVGAGAGQVRRMVIGECLAVAVPAAAVGCLLVVIVSPLSLAALNATGLSPVALQDPPLAGPLAIASGAGLLMAVLGARGASRRASRVHVTEALREAELDNRPMTPGRWTGGLLMLAAGGLMIFLTPGADTEAATPLALFGTLALTFAASLLGPLYLTPLVRLLAPLVRRTGSVPAGLALACVSTARLRTASLTGPVLAVLAVVGIFTSVLATTGATVKADDRHRTAGQLIVEATGTGGLSEDVLSALAADRRVAAVSSPARLDVAVADRTSVRLDRGAVVDLAAYARTHRVDVVEGGVAALRPGEVAVSREYAGWYGYHVGSRITYGLYGRKPLPGKVVAVLEAGADLPQVLLPDGTAGAPRPGRATLLLAEGSEDAARDLARQLGPDLVTVTPTDRWFATVSNEQERLNTLVLLILAGPASLYALISVASTLVMSYSRRGRELAVLRLVGVADAQVRRVAVWEALITTGLAALVAAVVVGTGLGVYRASLAARYGLAELAVPWGTLTLLGLDCLGVGTAVSLAATGRLLRQGQIAALAARE</sequence>
<feature type="transmembrane region" description="Helical" evidence="6">
    <location>
        <begin position="248"/>
        <end position="268"/>
    </location>
</feature>
<feature type="domain" description="ABC3 transporter permease C-terminal" evidence="7">
    <location>
        <begin position="80"/>
        <end position="199"/>
    </location>
</feature>
<dbReference type="PANTHER" id="PTHR30287:SF1">
    <property type="entry name" value="INNER MEMBRANE PROTEIN"/>
    <property type="match status" value="1"/>
</dbReference>
<feature type="transmembrane region" description="Helical" evidence="6">
    <location>
        <begin position="170"/>
        <end position="189"/>
    </location>
</feature>
<feature type="transmembrane region" description="Helical" evidence="6">
    <location>
        <begin position="12"/>
        <end position="44"/>
    </location>
</feature>
<dbReference type="InterPro" id="IPR038766">
    <property type="entry name" value="Membrane_comp_ABC_pdt"/>
</dbReference>
<feature type="domain" description="ABC3 transporter permease C-terminal" evidence="7">
    <location>
        <begin position="533"/>
        <end position="643"/>
    </location>
</feature>
<dbReference type="PANTHER" id="PTHR30287">
    <property type="entry name" value="MEMBRANE COMPONENT OF PREDICTED ABC SUPERFAMILY METABOLITE UPTAKE TRANSPORTER"/>
    <property type="match status" value="1"/>
</dbReference>
<dbReference type="GO" id="GO:0005886">
    <property type="term" value="C:plasma membrane"/>
    <property type="evidence" value="ECO:0007669"/>
    <property type="project" value="UniProtKB-SubCell"/>
</dbReference>
<evidence type="ECO:0000256" key="1">
    <source>
        <dbReference type="ARBA" id="ARBA00004651"/>
    </source>
</evidence>
<name>A0A919CDT1_9ACTN</name>
<dbReference type="EMBL" id="BMVC01000018">
    <property type="protein sequence ID" value="GHD12988.1"/>
    <property type="molecule type" value="Genomic_DNA"/>
</dbReference>
<evidence type="ECO:0000313" key="8">
    <source>
        <dbReference type="EMBL" id="GHD12988.1"/>
    </source>
</evidence>
<organism evidence="8 9">
    <name type="scientific">Streptomyces finlayi</name>
    <dbReference type="NCBI Taxonomy" id="67296"/>
    <lineage>
        <taxon>Bacteria</taxon>
        <taxon>Bacillati</taxon>
        <taxon>Actinomycetota</taxon>
        <taxon>Actinomycetes</taxon>
        <taxon>Kitasatosporales</taxon>
        <taxon>Streptomycetaceae</taxon>
        <taxon>Streptomyces</taxon>
    </lineage>
</organism>
<keyword evidence="5 6" id="KW-0472">Membrane</keyword>
<dbReference type="AlphaFoldDB" id="A0A919CDT1"/>
<evidence type="ECO:0000259" key="7">
    <source>
        <dbReference type="Pfam" id="PF02687"/>
    </source>
</evidence>
<keyword evidence="2" id="KW-1003">Cell membrane</keyword>
<feature type="transmembrane region" description="Helical" evidence="6">
    <location>
        <begin position="577"/>
        <end position="599"/>
    </location>
</feature>
<dbReference type="Proteomes" id="UP000638353">
    <property type="component" value="Unassembled WGS sequence"/>
</dbReference>
<feature type="transmembrane region" description="Helical" evidence="6">
    <location>
        <begin position="77"/>
        <end position="103"/>
    </location>
</feature>
<feature type="transmembrane region" description="Helical" evidence="6">
    <location>
        <begin position="524"/>
        <end position="546"/>
    </location>
</feature>
<dbReference type="RefSeq" id="WP_189827030.1">
    <property type="nucleotide sequence ID" value="NZ_BMVC01000018.1"/>
</dbReference>
<feature type="transmembrane region" description="Helical" evidence="6">
    <location>
        <begin position="619"/>
        <end position="637"/>
    </location>
</feature>
<evidence type="ECO:0000256" key="5">
    <source>
        <dbReference type="ARBA" id="ARBA00023136"/>
    </source>
</evidence>
<feature type="transmembrane region" description="Helical" evidence="6">
    <location>
        <begin position="220"/>
        <end position="236"/>
    </location>
</feature>
<keyword evidence="4 6" id="KW-1133">Transmembrane helix</keyword>
<evidence type="ECO:0000256" key="3">
    <source>
        <dbReference type="ARBA" id="ARBA00022692"/>
    </source>
</evidence>
<feature type="transmembrane region" description="Helical" evidence="6">
    <location>
        <begin position="308"/>
        <end position="329"/>
    </location>
</feature>
<keyword evidence="3 6" id="KW-0812">Transmembrane</keyword>
<reference evidence="8" key="1">
    <citation type="journal article" date="2014" name="Int. J. Syst. Evol. Microbiol.">
        <title>Complete genome sequence of Corynebacterium casei LMG S-19264T (=DSM 44701T), isolated from a smear-ripened cheese.</title>
        <authorList>
            <consortium name="US DOE Joint Genome Institute (JGI-PGF)"/>
            <person name="Walter F."/>
            <person name="Albersmeier A."/>
            <person name="Kalinowski J."/>
            <person name="Ruckert C."/>
        </authorList>
    </citation>
    <scope>NUCLEOTIDE SEQUENCE</scope>
    <source>
        <strain evidence="8">JCM 4637</strain>
    </source>
</reference>
<proteinExistence type="predicted"/>
<evidence type="ECO:0000256" key="6">
    <source>
        <dbReference type="SAM" id="Phobius"/>
    </source>
</evidence>
<evidence type="ECO:0000256" key="2">
    <source>
        <dbReference type="ARBA" id="ARBA00022475"/>
    </source>
</evidence>
<dbReference type="Pfam" id="PF02687">
    <property type="entry name" value="FtsX"/>
    <property type="match status" value="2"/>
</dbReference>
<protein>
    <recommendedName>
        <fullName evidence="7">ABC3 transporter permease C-terminal domain-containing protein</fullName>
    </recommendedName>
</protein>
<dbReference type="InterPro" id="IPR003838">
    <property type="entry name" value="ABC3_permease_C"/>
</dbReference>
<evidence type="ECO:0000256" key="4">
    <source>
        <dbReference type="ARBA" id="ARBA00022989"/>
    </source>
</evidence>
<accession>A0A919CDT1</accession>